<keyword evidence="3" id="KW-1185">Reference proteome</keyword>
<proteinExistence type="predicted"/>
<protein>
    <submittedName>
        <fullName evidence="2">PilZ domain-containing protein</fullName>
    </submittedName>
</protein>
<dbReference type="HOGENOM" id="CLU_789191_0_0_9"/>
<dbReference type="STRING" id="720554.Clocl_3916"/>
<evidence type="ECO:0000313" key="3">
    <source>
        <dbReference type="Proteomes" id="UP000005435"/>
    </source>
</evidence>
<dbReference type="GO" id="GO:0035438">
    <property type="term" value="F:cyclic-di-GMP binding"/>
    <property type="evidence" value="ECO:0007669"/>
    <property type="project" value="InterPro"/>
</dbReference>
<dbReference type="AlphaFoldDB" id="G8M2I6"/>
<dbReference type="Pfam" id="PF07238">
    <property type="entry name" value="PilZ"/>
    <property type="match status" value="1"/>
</dbReference>
<organism evidence="2 3">
    <name type="scientific">Acetivibrio clariflavus (strain DSM 19732 / NBRC 101661 / EBR45)</name>
    <name type="common">Clostridium clariflavum</name>
    <dbReference type="NCBI Taxonomy" id="720554"/>
    <lineage>
        <taxon>Bacteria</taxon>
        <taxon>Bacillati</taxon>
        <taxon>Bacillota</taxon>
        <taxon>Clostridia</taxon>
        <taxon>Eubacteriales</taxon>
        <taxon>Oscillospiraceae</taxon>
        <taxon>Acetivibrio</taxon>
    </lineage>
</organism>
<dbReference type="KEGG" id="ccl:Clocl_3916"/>
<gene>
    <name evidence="2" type="ordered locus">Clocl_3916</name>
</gene>
<evidence type="ECO:0000313" key="2">
    <source>
        <dbReference type="EMBL" id="AEV70356.1"/>
    </source>
</evidence>
<dbReference type="SUPFAM" id="SSF141371">
    <property type="entry name" value="PilZ domain-like"/>
    <property type="match status" value="1"/>
</dbReference>
<reference evidence="3" key="1">
    <citation type="submission" date="2011-12" db="EMBL/GenBank/DDBJ databases">
        <title>Complete sequence of Clostridium clariflavum DSM 19732.</title>
        <authorList>
            <consortium name="US DOE Joint Genome Institute"/>
            <person name="Lucas S."/>
            <person name="Han J."/>
            <person name="Lapidus A."/>
            <person name="Cheng J.-F."/>
            <person name="Goodwin L."/>
            <person name="Pitluck S."/>
            <person name="Peters L."/>
            <person name="Teshima H."/>
            <person name="Detter J.C."/>
            <person name="Han C."/>
            <person name="Tapia R."/>
            <person name="Land M."/>
            <person name="Hauser L."/>
            <person name="Kyrpides N."/>
            <person name="Ivanova N."/>
            <person name="Pagani I."/>
            <person name="Kitzmiller T."/>
            <person name="Lynd L."/>
            <person name="Izquierdo J."/>
            <person name="Woyke T."/>
        </authorList>
    </citation>
    <scope>NUCLEOTIDE SEQUENCE [LARGE SCALE GENOMIC DNA]</scope>
    <source>
        <strain evidence="3">DSM 19732 / NBRC 101661 / EBR45</strain>
    </source>
</reference>
<accession>G8M2I6</accession>
<evidence type="ECO:0000259" key="1">
    <source>
        <dbReference type="Pfam" id="PF07238"/>
    </source>
</evidence>
<dbReference type="OrthoDB" id="2080591at2"/>
<dbReference type="EMBL" id="CP003065">
    <property type="protein sequence ID" value="AEV70356.1"/>
    <property type="molecule type" value="Genomic_DNA"/>
</dbReference>
<dbReference type="Gene3D" id="2.40.10.220">
    <property type="entry name" value="predicted glycosyltransferase like domains"/>
    <property type="match status" value="1"/>
</dbReference>
<dbReference type="RefSeq" id="WP_014256857.1">
    <property type="nucleotide sequence ID" value="NC_016627.1"/>
</dbReference>
<dbReference type="Proteomes" id="UP000005435">
    <property type="component" value="Chromosome"/>
</dbReference>
<dbReference type="InterPro" id="IPR009875">
    <property type="entry name" value="PilZ_domain"/>
</dbReference>
<reference evidence="2 3" key="2">
    <citation type="journal article" date="2012" name="Stand. Genomic Sci.">
        <title>Complete Genome Sequence of Clostridium clariflavum DSM 19732.</title>
        <authorList>
            <person name="Izquierdo J.A."/>
            <person name="Goodwin L."/>
            <person name="Davenport K.W."/>
            <person name="Teshima H."/>
            <person name="Bruce D."/>
            <person name="Detter C."/>
            <person name="Tapia R."/>
            <person name="Han S."/>
            <person name="Land M."/>
            <person name="Hauser L."/>
            <person name="Jeffries C.D."/>
            <person name="Han J."/>
            <person name="Pitluck S."/>
            <person name="Nolan M."/>
            <person name="Chen A."/>
            <person name="Huntemann M."/>
            <person name="Mavromatis K."/>
            <person name="Mikhailova N."/>
            <person name="Liolios K."/>
            <person name="Woyke T."/>
            <person name="Lynd L.R."/>
        </authorList>
    </citation>
    <scope>NUCLEOTIDE SEQUENCE [LARGE SCALE GENOMIC DNA]</scope>
    <source>
        <strain evidence="3">DSM 19732 / NBRC 101661 / EBR45</strain>
    </source>
</reference>
<dbReference type="eggNOG" id="ENOG5033PFF">
    <property type="taxonomic scope" value="Bacteria"/>
</dbReference>
<sequence>MSVITVDSHELFEIIQYVNLIKAKFDTDKVWTVYPVLYSSFDSIDIISGQSNLSHLSVGNKANFKFQKHGYEYIVEGEISDISLKSSSTITIKFHNAKKYYNLRKHVRFDVELSSQISEIGSCKETNNKQYFEATILNLSKGGAMVTSSANFSVNDIIEISTAFASGNSFRTRAQILRKQNTQYGGYSYGIQFINTSEENIKNLNIEITKLERSYFNSLRDYKKSQSAFDTKFAIFSTDTDESYDIREALVKLGAENFDVVNNFKFYFGFISEEKPKFIIFDLSSMDEHIDELIKNIKNDFPELDVLLILPLDHQENEEFSHVINEHDVLYKPLIYNEFEDKIIKYL</sequence>
<name>G8M2I6_ACECE</name>
<feature type="domain" description="PilZ" evidence="1">
    <location>
        <begin position="103"/>
        <end position="204"/>
    </location>
</feature>